<keyword evidence="8" id="KW-0496">Mitochondrion</keyword>
<evidence type="ECO:0000256" key="18">
    <source>
        <dbReference type="SAM" id="Phobius"/>
    </source>
</evidence>
<dbReference type="PROSITE" id="PS50920">
    <property type="entry name" value="SOLCAR"/>
    <property type="match status" value="2"/>
</dbReference>
<gene>
    <name evidence="19" type="ORF">A6R68_03027</name>
</gene>
<keyword evidence="20" id="KW-1185">Reference proteome</keyword>
<dbReference type="PANTHER" id="PTHR45671:SF10">
    <property type="entry name" value="SOLUTE CARRIER FAMILY 25 MEMBER 3"/>
    <property type="match status" value="1"/>
</dbReference>
<evidence type="ECO:0000256" key="14">
    <source>
        <dbReference type="ARBA" id="ARBA00045773"/>
    </source>
</evidence>
<evidence type="ECO:0000256" key="7">
    <source>
        <dbReference type="ARBA" id="ARBA00022989"/>
    </source>
</evidence>
<evidence type="ECO:0000256" key="17">
    <source>
        <dbReference type="RuleBase" id="RU000488"/>
    </source>
</evidence>
<comment type="caution">
    <text evidence="19">The sequence shown here is derived from an EMBL/GenBank/DDBJ whole genome shotgun (WGS) entry which is preliminary data.</text>
</comment>
<evidence type="ECO:0000256" key="12">
    <source>
        <dbReference type="ARBA" id="ARBA00031327"/>
    </source>
</evidence>
<evidence type="ECO:0000313" key="20">
    <source>
        <dbReference type="Proteomes" id="UP000092124"/>
    </source>
</evidence>
<evidence type="ECO:0000256" key="5">
    <source>
        <dbReference type="ARBA" id="ARBA00022737"/>
    </source>
</evidence>
<dbReference type="InterPro" id="IPR023395">
    <property type="entry name" value="MCP_dom_sf"/>
</dbReference>
<comment type="subunit">
    <text evidence="10">Interacts with PPIF; the interaction is impaired by CsA.</text>
</comment>
<keyword evidence="6" id="KW-0999">Mitochondrion inner membrane</keyword>
<name>A0A1A6GRC7_NEOLE</name>
<dbReference type="SUPFAM" id="SSF103506">
    <property type="entry name" value="Mitochondrial carrier"/>
    <property type="match status" value="1"/>
</dbReference>
<reference evidence="19 20" key="1">
    <citation type="submission" date="2016-06" db="EMBL/GenBank/DDBJ databases">
        <title>The Draft Genome Sequence and Annotation of the Desert Woodrat Neotoma lepida.</title>
        <authorList>
            <person name="Campbell M."/>
            <person name="Oakeson K.F."/>
            <person name="Yandell M."/>
            <person name="Halpert J.R."/>
            <person name="Dearing D."/>
        </authorList>
    </citation>
    <scope>NUCLEOTIDE SEQUENCE [LARGE SCALE GENOMIC DNA]</scope>
    <source>
        <strain evidence="19">417</strain>
        <tissue evidence="19">Liver</tissue>
    </source>
</reference>
<organism evidence="19 20">
    <name type="scientific">Neotoma lepida</name>
    <name type="common">Desert woodrat</name>
    <dbReference type="NCBI Taxonomy" id="56216"/>
    <lineage>
        <taxon>Eukaryota</taxon>
        <taxon>Metazoa</taxon>
        <taxon>Chordata</taxon>
        <taxon>Craniata</taxon>
        <taxon>Vertebrata</taxon>
        <taxon>Euteleostomi</taxon>
        <taxon>Mammalia</taxon>
        <taxon>Eutheria</taxon>
        <taxon>Euarchontoglires</taxon>
        <taxon>Glires</taxon>
        <taxon>Rodentia</taxon>
        <taxon>Myomorpha</taxon>
        <taxon>Muroidea</taxon>
        <taxon>Cricetidae</taxon>
        <taxon>Neotominae</taxon>
        <taxon>Neotoma</taxon>
    </lineage>
</organism>
<evidence type="ECO:0000256" key="2">
    <source>
        <dbReference type="ARBA" id="ARBA00006375"/>
    </source>
</evidence>
<feature type="repeat" description="Solcar" evidence="16">
    <location>
        <begin position="170"/>
        <end position="254"/>
    </location>
</feature>
<keyword evidence="4 16" id="KW-0812">Transmembrane</keyword>
<evidence type="ECO:0000256" key="16">
    <source>
        <dbReference type="PROSITE-ProRule" id="PRU00282"/>
    </source>
</evidence>
<proteinExistence type="inferred from homology"/>
<dbReference type="FunFam" id="1.50.40.10:FF:000131">
    <property type="entry name" value="Mitochondrial phosphate carrier protein 2"/>
    <property type="match status" value="1"/>
</dbReference>
<feature type="transmembrane region" description="Helical" evidence="18">
    <location>
        <begin position="270"/>
        <end position="288"/>
    </location>
</feature>
<dbReference type="InterPro" id="IPR044677">
    <property type="entry name" value="SLC25A3/Pic2/Mir1-like"/>
</dbReference>
<evidence type="ECO:0000256" key="4">
    <source>
        <dbReference type="ARBA" id="ARBA00022692"/>
    </source>
</evidence>
<comment type="catalytic activity">
    <reaction evidence="15">
        <text>phosphate(in) + H(+)(in) = phosphate(out) + H(+)(out)</text>
        <dbReference type="Rhea" id="RHEA:29939"/>
        <dbReference type="ChEBI" id="CHEBI:15378"/>
        <dbReference type="ChEBI" id="CHEBI:43474"/>
    </reaction>
    <physiologicalReaction direction="right-to-left" evidence="15">
        <dbReference type="Rhea" id="RHEA:29941"/>
    </physiologicalReaction>
</comment>
<keyword evidence="7 18" id="KW-1133">Transmembrane helix</keyword>
<dbReference type="InterPro" id="IPR018108">
    <property type="entry name" value="MCP_transmembrane"/>
</dbReference>
<evidence type="ECO:0000256" key="13">
    <source>
        <dbReference type="ARBA" id="ARBA00035382"/>
    </source>
</evidence>
<evidence type="ECO:0000256" key="3">
    <source>
        <dbReference type="ARBA" id="ARBA00022448"/>
    </source>
</evidence>
<evidence type="ECO:0000256" key="1">
    <source>
        <dbReference type="ARBA" id="ARBA00004448"/>
    </source>
</evidence>
<evidence type="ECO:0000256" key="10">
    <source>
        <dbReference type="ARBA" id="ARBA00024212"/>
    </source>
</evidence>
<evidence type="ECO:0000256" key="6">
    <source>
        <dbReference type="ARBA" id="ARBA00022792"/>
    </source>
</evidence>
<keyword evidence="3 17" id="KW-0813">Transport</keyword>
<dbReference type="PANTHER" id="PTHR45671">
    <property type="entry name" value="SOLUTE CARRIER FAMILY 25 (MITOCHONDRIAL CARRIER PHOSPHATE CARRIER), MEMBER 3, LIKE-RELATED-RELATED"/>
    <property type="match status" value="1"/>
</dbReference>
<dbReference type="AlphaFoldDB" id="A0A1A6GRC7"/>
<dbReference type="GO" id="GO:1990547">
    <property type="term" value="P:mitochondrial phosphate ion transmembrane transport"/>
    <property type="evidence" value="ECO:0007669"/>
    <property type="project" value="InterPro"/>
</dbReference>
<comment type="function">
    <text evidence="14">Inorganic ion transporter that transports phosphate or copper ions across the mitochondrial inner membrane into the matrix compartment. Mediates proton-coupled symport of phosphate ions necessary for mitochondrial oxidative phosphorylation of ADP to ATP. Transports copper ions probably in the form of anionic copper(I) complexes to maintain mitochondrial matrix copper pool and to supply copper for cytochrome C oxidase complex assembly. May also play a role in regulation of the mitochondrial permeability transition pore (mPTP).</text>
</comment>
<dbReference type="GO" id="GO:0005315">
    <property type="term" value="F:phosphate transmembrane transporter activity"/>
    <property type="evidence" value="ECO:0007669"/>
    <property type="project" value="InterPro"/>
</dbReference>
<evidence type="ECO:0000313" key="19">
    <source>
        <dbReference type="EMBL" id="OBS68434.1"/>
    </source>
</evidence>
<dbReference type="STRING" id="56216.A0A1A6GRC7"/>
<protein>
    <recommendedName>
        <fullName evidence="11">Solute carrier family 25 member 3</fullName>
    </recommendedName>
    <alternativeName>
        <fullName evidence="13">Phosphate carrier protein, mitochondrial</fullName>
    </alternativeName>
    <alternativeName>
        <fullName evidence="12">Phosphate transport protein</fullName>
    </alternativeName>
</protein>
<accession>A0A1A6GRC7</accession>
<evidence type="ECO:0000256" key="9">
    <source>
        <dbReference type="ARBA" id="ARBA00023136"/>
    </source>
</evidence>
<dbReference type="OrthoDB" id="427452at2759"/>
<dbReference type="EMBL" id="LZPO01075927">
    <property type="protein sequence ID" value="OBS68434.1"/>
    <property type="molecule type" value="Genomic_DNA"/>
</dbReference>
<evidence type="ECO:0000256" key="8">
    <source>
        <dbReference type="ARBA" id="ARBA00023128"/>
    </source>
</evidence>
<dbReference type="Proteomes" id="UP000092124">
    <property type="component" value="Unassembled WGS sequence"/>
</dbReference>
<sequence>MSGGRRSDARGASRRMFSSVAHLARANPFNAPHLQLVHDGLSGPRSPPGPPRRSRHLAAAAVEEYSCEFGSMKYYALCGFGGVLSCGLTHTAVVPLDLVKCRMQVDPQKYKGIFNGFSITLKEDGVRGLAKGWAPTFIGYSMQGLCKFGFYEVFKVLYSNILGEENTYLWRTSLYLAASASAEFFADIALAPMEAAKVRIQTQPGYANTLREAVPKMHKEEGLNAFYKGVAPLWMRQIPYTMMKFACFERTVEALYKFVVPKPRSVWKGLFARIIMIGTLTALQWFIYDSVKVYFRLPRPPPPEMPESLKKKLGLTE</sequence>
<comment type="similarity">
    <text evidence="2 17">Belongs to the mitochondrial carrier (TC 2.A.29) family.</text>
</comment>
<feature type="repeat" description="Solcar" evidence="16">
    <location>
        <begin position="73"/>
        <end position="157"/>
    </location>
</feature>
<dbReference type="GO" id="GO:0005743">
    <property type="term" value="C:mitochondrial inner membrane"/>
    <property type="evidence" value="ECO:0007669"/>
    <property type="project" value="UniProtKB-SubCell"/>
</dbReference>
<dbReference type="Pfam" id="PF00153">
    <property type="entry name" value="Mito_carr"/>
    <property type="match status" value="2"/>
</dbReference>
<keyword evidence="5" id="KW-0677">Repeat</keyword>
<evidence type="ECO:0000256" key="11">
    <source>
        <dbReference type="ARBA" id="ARBA00024242"/>
    </source>
</evidence>
<keyword evidence="9 16" id="KW-0472">Membrane</keyword>
<dbReference type="Gene3D" id="1.50.40.10">
    <property type="entry name" value="Mitochondrial carrier domain"/>
    <property type="match status" value="1"/>
</dbReference>
<evidence type="ECO:0000256" key="15">
    <source>
        <dbReference type="ARBA" id="ARBA00049011"/>
    </source>
</evidence>
<comment type="subcellular location">
    <subcellularLocation>
        <location evidence="1">Mitochondrion inner membrane</location>
        <topology evidence="1">Multi-pass membrane protein</topology>
    </subcellularLocation>
</comment>